<dbReference type="HOGENOM" id="CLU_3201437_0_0_9"/>
<gene>
    <name evidence="1" type="ORF">L248_0454</name>
</gene>
<sequence length="45" mass="5474">MEAIKTNNTRYQMIYSTFLPIKKSRMMGIIRDLKANIQLWRKTIR</sequence>
<dbReference type="Proteomes" id="UP000030647">
    <property type="component" value="Unassembled WGS sequence"/>
</dbReference>
<proteinExistence type="predicted"/>
<keyword evidence="2" id="KW-1185">Reference proteome</keyword>
<dbReference type="EMBL" id="KI271591">
    <property type="protein sequence ID" value="ERL64850.1"/>
    <property type="molecule type" value="Genomic_DNA"/>
</dbReference>
<organism evidence="1 2">
    <name type="scientific">Schleiferilactobacillus shenzhenensis LY-73</name>
    <dbReference type="NCBI Taxonomy" id="1231336"/>
    <lineage>
        <taxon>Bacteria</taxon>
        <taxon>Bacillati</taxon>
        <taxon>Bacillota</taxon>
        <taxon>Bacilli</taxon>
        <taxon>Lactobacillales</taxon>
        <taxon>Lactobacillaceae</taxon>
        <taxon>Schleiferilactobacillus</taxon>
    </lineage>
</organism>
<dbReference type="STRING" id="1231336.L248_0454"/>
<evidence type="ECO:0000313" key="1">
    <source>
        <dbReference type="EMBL" id="ERL64850.1"/>
    </source>
</evidence>
<evidence type="ECO:0000313" key="2">
    <source>
        <dbReference type="Proteomes" id="UP000030647"/>
    </source>
</evidence>
<reference evidence="2" key="1">
    <citation type="journal article" date="2013" name="Genome Announc.">
        <title>Whole-Genome Sequencing of Lactobacillus shenzhenensis Strain LY-73T.</title>
        <authorList>
            <person name="Lin Z."/>
            <person name="Liu Z."/>
            <person name="Yang R."/>
            <person name="Zou Y."/>
            <person name="Wan D."/>
            <person name="Chen J."/>
            <person name="Guo M."/>
            <person name="Zhao J."/>
            <person name="Fang C."/>
            <person name="Yang R."/>
            <person name="Liu F."/>
        </authorList>
    </citation>
    <scope>NUCLEOTIDE SEQUENCE [LARGE SCALE GENOMIC DNA]</scope>
    <source>
        <strain evidence="2">LY-73</strain>
    </source>
</reference>
<dbReference type="AlphaFoldDB" id="U4TN63"/>
<protein>
    <submittedName>
        <fullName evidence="1">Uncharacterized protein</fullName>
    </submittedName>
</protein>
<accession>U4TN63</accession>
<name>U4TN63_9LACO</name>